<feature type="compositionally biased region" description="Acidic residues" evidence="1">
    <location>
        <begin position="367"/>
        <end position="380"/>
    </location>
</feature>
<feature type="compositionally biased region" description="Acidic residues" evidence="1">
    <location>
        <begin position="123"/>
        <end position="151"/>
    </location>
</feature>
<evidence type="ECO:0000256" key="1">
    <source>
        <dbReference type="SAM" id="MobiDB-lite"/>
    </source>
</evidence>
<sequence>MLGNNESTDQTRKGKANNSGSSSSARQRFGGPYRHFQRRRATVYHASSRSLSHTHPIFLRGLSRARAAKRHRRALIQWLRRQKRELEARRSARQAGDEGQEAAGPGGSKTGHGDGNSENHDAEQEEEEEGGGGGGEESDNNDSADKDEGDDYENEAQALDNALFEVQRAIDINKYSVPERGVQGTMDPDTWAVRMNGYADMGDQSAPQRWHWESADDFLASTRRVKSGSGVRVEPVPVVPAETLNLPDEGLLKSLNVYAMELLGGAVAAEQYEGRFDETALLALGIVVEEHVGELLGPTGHRVYSEYAQDSGNEVAPAPVDGESDQENGHASDPEVESWGKPLMYDGRRSKEAKRKDYLTCLKTEDEQSMGDAADDDSGDESGNYHTDPESEPDDVVGIDTAHSFNLSGQKYKPAAARRRPLGVTDFDAPDRFKVRQRRVVSRDIIENLF</sequence>
<reference evidence="2" key="1">
    <citation type="journal article" date="2020" name="Front. Microbiol.">
        <title>Phenotypic and Genetic Characterization of the Cheese Ripening Yeast Geotrichum candidum.</title>
        <authorList>
            <person name="Perkins V."/>
            <person name="Vignola S."/>
            <person name="Lessard M.H."/>
            <person name="Plante P.L."/>
            <person name="Corbeil J."/>
            <person name="Dugat-Bony E."/>
            <person name="Frenette M."/>
            <person name="Labrie S."/>
        </authorList>
    </citation>
    <scope>NUCLEOTIDE SEQUENCE</scope>
    <source>
        <strain evidence="2">LMA-70</strain>
    </source>
</reference>
<dbReference type="PANTHER" id="PTHR28054:SF1">
    <property type="entry name" value="RNA POLYMERASE I-SPECIFIC TRANSCRIPTION INITIATION FACTOR RRN10"/>
    <property type="match status" value="1"/>
</dbReference>
<comment type="caution">
    <text evidence="2">The sequence shown here is derived from an EMBL/GenBank/DDBJ whole genome shotgun (WGS) entry which is preliminary data.</text>
</comment>
<dbReference type="EMBL" id="QQZK01000131">
    <property type="protein sequence ID" value="KAF5095956.1"/>
    <property type="molecule type" value="Genomic_DNA"/>
</dbReference>
<evidence type="ECO:0000313" key="3">
    <source>
        <dbReference type="Proteomes" id="UP000750522"/>
    </source>
</evidence>
<evidence type="ECO:0000313" key="2">
    <source>
        <dbReference type="EMBL" id="KAF5095956.1"/>
    </source>
</evidence>
<organism evidence="2 3">
    <name type="scientific">Geotrichum candidum</name>
    <name type="common">Oospora lactis</name>
    <name type="synonym">Dipodascus geotrichum</name>
    <dbReference type="NCBI Taxonomy" id="1173061"/>
    <lineage>
        <taxon>Eukaryota</taxon>
        <taxon>Fungi</taxon>
        <taxon>Dikarya</taxon>
        <taxon>Ascomycota</taxon>
        <taxon>Saccharomycotina</taxon>
        <taxon>Dipodascomycetes</taxon>
        <taxon>Dipodascales</taxon>
        <taxon>Dipodascaceae</taxon>
        <taxon>Geotrichum</taxon>
    </lineage>
</organism>
<dbReference type="PANTHER" id="PTHR28054">
    <property type="entry name" value="RNA POLYMERASE I-SPECIFIC TRANSCRIPTION INITIATION FACTOR RRN10"/>
    <property type="match status" value="1"/>
</dbReference>
<feature type="compositionally biased region" description="Basic and acidic residues" evidence="1">
    <location>
        <begin position="111"/>
        <end position="122"/>
    </location>
</feature>
<dbReference type="GO" id="GO:0006360">
    <property type="term" value="P:transcription by RNA polymerase I"/>
    <property type="evidence" value="ECO:0007669"/>
    <property type="project" value="InterPro"/>
</dbReference>
<feature type="region of interest" description="Disordered" evidence="1">
    <location>
        <begin position="87"/>
        <end position="151"/>
    </location>
</feature>
<accession>A0A9P5G220</accession>
<dbReference type="AlphaFoldDB" id="A0A9P5G220"/>
<feature type="region of interest" description="Disordered" evidence="1">
    <location>
        <begin position="310"/>
        <end position="347"/>
    </location>
</feature>
<name>A0A9P5G220_GEOCN</name>
<feature type="compositionally biased region" description="Low complexity" evidence="1">
    <location>
        <begin position="16"/>
        <end position="26"/>
    </location>
</feature>
<evidence type="ECO:0008006" key="4">
    <source>
        <dbReference type="Google" id="ProtNLM"/>
    </source>
</evidence>
<protein>
    <recommendedName>
        <fullName evidence="4">Rrn9 domain-containing protein</fullName>
    </recommendedName>
</protein>
<dbReference type="InterPro" id="IPR022793">
    <property type="entry name" value="Rrn10"/>
</dbReference>
<dbReference type="Proteomes" id="UP000750522">
    <property type="component" value="Unassembled WGS sequence"/>
</dbReference>
<proteinExistence type="predicted"/>
<reference evidence="2" key="2">
    <citation type="submission" date="2020-01" db="EMBL/GenBank/DDBJ databases">
        <authorList>
            <person name="Perkins V."/>
            <person name="Lessard M.-H."/>
            <person name="Dugat-Bony E."/>
            <person name="Frenette M."/>
            <person name="Labrie S."/>
        </authorList>
    </citation>
    <scope>NUCLEOTIDE SEQUENCE</scope>
    <source>
        <strain evidence="2">LMA-70</strain>
    </source>
</reference>
<feature type="region of interest" description="Disordered" evidence="1">
    <location>
        <begin position="1"/>
        <end position="34"/>
    </location>
</feature>
<gene>
    <name evidence="2" type="ORF">DV451_004465</name>
</gene>
<feature type="region of interest" description="Disordered" evidence="1">
    <location>
        <begin position="361"/>
        <end position="396"/>
    </location>
</feature>